<accession>A0A931GAC7</accession>
<name>A0A931GAC7_9BACT</name>
<evidence type="ECO:0000313" key="1">
    <source>
        <dbReference type="EMBL" id="MBG0778354.1"/>
    </source>
</evidence>
<dbReference type="Proteomes" id="UP000706172">
    <property type="component" value="Unassembled WGS sequence"/>
</dbReference>
<sequence>MEKLTDWIRLWKELSEIQSRAFSKKQPDKEDSWRDKAKDYDKKVDQRWARPDSSRQFLLDKLMAHPGSSLLDIGAGTGKWSVLAAPYAEKITALDPSKAMQAVLKEKIHEMKITNIDVFTGAWPEDDPGPHDFILASHSMYGIADFPGFVKKMCNTARKGCILVMRAPFADSVMAKAAMQVWGQPYDSPNFQIAYNILLGMDIYPDVIMEADGTWPAWTSDSFEAAMADIKIRLDLEDTAEHDVFLWELLARHLTRQPDGSYVWPAGNRSALLYWDI</sequence>
<organism evidence="1 2">
    <name type="scientific">Desulfotignum balticum</name>
    <dbReference type="NCBI Taxonomy" id="115781"/>
    <lineage>
        <taxon>Bacteria</taxon>
        <taxon>Pseudomonadati</taxon>
        <taxon>Thermodesulfobacteriota</taxon>
        <taxon>Desulfobacteria</taxon>
        <taxon>Desulfobacterales</taxon>
        <taxon>Desulfobacteraceae</taxon>
        <taxon>Desulfotignum</taxon>
    </lineage>
</organism>
<evidence type="ECO:0000313" key="2">
    <source>
        <dbReference type="Proteomes" id="UP000706172"/>
    </source>
</evidence>
<proteinExistence type="predicted"/>
<keyword evidence="1" id="KW-0489">Methyltransferase</keyword>
<protein>
    <submittedName>
        <fullName evidence="1">Class I SAM-dependent methyltransferase</fullName>
    </submittedName>
</protein>
<gene>
    <name evidence="1" type="ORF">H0S81_00255</name>
</gene>
<dbReference type="Pfam" id="PF13489">
    <property type="entry name" value="Methyltransf_23"/>
    <property type="match status" value="1"/>
</dbReference>
<dbReference type="GO" id="GO:0032259">
    <property type="term" value="P:methylation"/>
    <property type="evidence" value="ECO:0007669"/>
    <property type="project" value="UniProtKB-KW"/>
</dbReference>
<keyword evidence="1" id="KW-0808">Transferase</keyword>
<dbReference type="GO" id="GO:0008168">
    <property type="term" value="F:methyltransferase activity"/>
    <property type="evidence" value="ECO:0007669"/>
    <property type="project" value="UniProtKB-KW"/>
</dbReference>
<dbReference type="AlphaFoldDB" id="A0A931GAC7"/>
<dbReference type="SUPFAM" id="SSF53335">
    <property type="entry name" value="S-adenosyl-L-methionine-dependent methyltransferases"/>
    <property type="match status" value="1"/>
</dbReference>
<dbReference type="EMBL" id="JACCQK010000009">
    <property type="protein sequence ID" value="MBG0778354.1"/>
    <property type="molecule type" value="Genomic_DNA"/>
</dbReference>
<reference evidence="1" key="1">
    <citation type="submission" date="2020-07" db="EMBL/GenBank/DDBJ databases">
        <title>Severe corrosion of carbon steel in oil field produced water can be linked to methanogenic archaea containing a special type of NiFe hydrogenase.</title>
        <authorList>
            <person name="Lahme S."/>
            <person name="Mand J."/>
            <person name="Longwell J."/>
            <person name="Smith R."/>
            <person name="Enning D."/>
        </authorList>
    </citation>
    <scope>NUCLEOTIDE SEQUENCE</scope>
    <source>
        <strain evidence="1">MIC098Bin6</strain>
    </source>
</reference>
<dbReference type="Gene3D" id="3.40.50.150">
    <property type="entry name" value="Vaccinia Virus protein VP39"/>
    <property type="match status" value="1"/>
</dbReference>
<dbReference type="InterPro" id="IPR029063">
    <property type="entry name" value="SAM-dependent_MTases_sf"/>
</dbReference>
<comment type="caution">
    <text evidence="1">The sequence shown here is derived from an EMBL/GenBank/DDBJ whole genome shotgun (WGS) entry which is preliminary data.</text>
</comment>
<dbReference type="CDD" id="cd02440">
    <property type="entry name" value="AdoMet_MTases"/>
    <property type="match status" value="1"/>
</dbReference>